<dbReference type="Proteomes" id="UP000294937">
    <property type="component" value="Unassembled WGS sequence"/>
</dbReference>
<protein>
    <submittedName>
        <fullName evidence="3">Dipicolinate synthase subunit A</fullName>
    </submittedName>
</protein>
<dbReference type="InterPro" id="IPR015878">
    <property type="entry name" value="Ado_hCys_hydrolase_NAD-bd"/>
</dbReference>
<dbReference type="Gene3D" id="3.40.50.720">
    <property type="entry name" value="NAD(P)-binding Rossmann-like Domain"/>
    <property type="match status" value="2"/>
</dbReference>
<dbReference type="InterPro" id="IPR014215">
    <property type="entry name" value="Dipicolinic_acid_synth_A"/>
</dbReference>
<dbReference type="Pfam" id="PF00670">
    <property type="entry name" value="AdoHcyase_NAD"/>
    <property type="match status" value="1"/>
</dbReference>
<dbReference type="SUPFAM" id="SSF51735">
    <property type="entry name" value="NAD(P)-binding Rossmann-fold domains"/>
    <property type="match status" value="1"/>
</dbReference>
<reference evidence="3 4" key="1">
    <citation type="submission" date="2019-03" db="EMBL/GenBank/DDBJ databases">
        <title>Genomic Encyclopedia of Type Strains, Phase IV (KMG-IV): sequencing the most valuable type-strain genomes for metagenomic binning, comparative biology and taxonomic classification.</title>
        <authorList>
            <person name="Goeker M."/>
        </authorList>
    </citation>
    <scope>NUCLEOTIDE SEQUENCE [LARGE SCALE GENOMIC DNA]</scope>
    <source>
        <strain evidence="3 4">DSM 45707</strain>
    </source>
</reference>
<dbReference type="InterPro" id="IPR036291">
    <property type="entry name" value="NAD(P)-bd_dom_sf"/>
</dbReference>
<evidence type="ECO:0000259" key="1">
    <source>
        <dbReference type="Pfam" id="PF00670"/>
    </source>
</evidence>
<dbReference type="NCBIfam" id="NF006162">
    <property type="entry name" value="PRK08306.1"/>
    <property type="match status" value="1"/>
</dbReference>
<name>A0A4R3L0K4_9BACL</name>
<feature type="domain" description="Dipicolinate synthase subunit A N-terminal" evidence="2">
    <location>
        <begin position="6"/>
        <end position="123"/>
    </location>
</feature>
<evidence type="ECO:0000313" key="3">
    <source>
        <dbReference type="EMBL" id="TCS92560.1"/>
    </source>
</evidence>
<evidence type="ECO:0000313" key="4">
    <source>
        <dbReference type="Proteomes" id="UP000294937"/>
    </source>
</evidence>
<dbReference type="AlphaFoldDB" id="A0A4R3L0K4"/>
<dbReference type="Pfam" id="PF16924">
    <property type="entry name" value="DpaA_N"/>
    <property type="match status" value="1"/>
</dbReference>
<dbReference type="EMBL" id="SMAG01000011">
    <property type="protein sequence ID" value="TCS92560.1"/>
    <property type="molecule type" value="Genomic_DNA"/>
</dbReference>
<comment type="caution">
    <text evidence="3">The sequence shown here is derived from an EMBL/GenBank/DDBJ whole genome shotgun (WGS) entry which is preliminary data.</text>
</comment>
<dbReference type="RefSeq" id="WP_131926558.1">
    <property type="nucleotide sequence ID" value="NZ_SMAG01000011.1"/>
</dbReference>
<feature type="domain" description="S-adenosyl-L-homocysteine hydrolase NAD binding" evidence="1">
    <location>
        <begin position="146"/>
        <end position="244"/>
    </location>
</feature>
<dbReference type="OrthoDB" id="8840764at2"/>
<sequence>MLAGKHVVFLGGDARQLEVIKSCIQMNAKVSLIGYDNLQSPFSGATLRELSTDFLKQADILVLPIIGTDEKGQINSVFTSKQLILSEEHVQALPKHCIVFAGIARSYLTRLCQTYDVTLIELMDRDDVAIYNSIPTVEGALMMAIQNTDITIHGSVSIVLGLGRVGMTLARTLHAIGAKVKVGIRSSDDFARAFEMGVEPFHIQDLSEHLRDADLVFNTIPAVVITAPILAQMPYDVVILDLASKPGGVDYAFAEKRGIKALFAPSLPGIVAPKTAGKILARTITQLMFHAVEKEGTVQ</sequence>
<dbReference type="InterPro" id="IPR031629">
    <property type="entry name" value="DpaA_N"/>
</dbReference>
<gene>
    <name evidence="3" type="ORF">EDD58_11124</name>
</gene>
<organism evidence="3 4">
    <name type="scientific">Hazenella coriacea</name>
    <dbReference type="NCBI Taxonomy" id="1179467"/>
    <lineage>
        <taxon>Bacteria</taxon>
        <taxon>Bacillati</taxon>
        <taxon>Bacillota</taxon>
        <taxon>Bacilli</taxon>
        <taxon>Bacillales</taxon>
        <taxon>Thermoactinomycetaceae</taxon>
        <taxon>Hazenella</taxon>
    </lineage>
</organism>
<accession>A0A4R3L0K4</accession>
<dbReference type="NCBIfam" id="TIGR02853">
    <property type="entry name" value="spore_dpaA"/>
    <property type="match status" value="1"/>
</dbReference>
<evidence type="ECO:0000259" key="2">
    <source>
        <dbReference type="Pfam" id="PF16924"/>
    </source>
</evidence>
<keyword evidence="4" id="KW-1185">Reference proteome</keyword>
<proteinExistence type="predicted"/>